<evidence type="ECO:0000313" key="1">
    <source>
        <dbReference type="EMBL" id="KAH3829858.1"/>
    </source>
</evidence>
<keyword evidence="2" id="KW-1185">Reference proteome</keyword>
<gene>
    <name evidence="1" type="ORF">DPMN_103088</name>
</gene>
<reference evidence="1" key="1">
    <citation type="journal article" date="2019" name="bioRxiv">
        <title>The Genome of the Zebra Mussel, Dreissena polymorpha: A Resource for Invasive Species Research.</title>
        <authorList>
            <person name="McCartney M.A."/>
            <person name="Auch B."/>
            <person name="Kono T."/>
            <person name="Mallez S."/>
            <person name="Zhang Y."/>
            <person name="Obille A."/>
            <person name="Becker A."/>
            <person name="Abrahante J.E."/>
            <person name="Garbe J."/>
            <person name="Badalamenti J.P."/>
            <person name="Herman A."/>
            <person name="Mangelson H."/>
            <person name="Liachko I."/>
            <person name="Sullivan S."/>
            <person name="Sone E.D."/>
            <person name="Koren S."/>
            <person name="Silverstein K.A.T."/>
            <person name="Beckman K.B."/>
            <person name="Gohl D.M."/>
        </authorList>
    </citation>
    <scope>NUCLEOTIDE SEQUENCE</scope>
    <source>
        <strain evidence="1">Duluth1</strain>
        <tissue evidence="1">Whole animal</tissue>
    </source>
</reference>
<evidence type="ECO:0000313" key="2">
    <source>
        <dbReference type="Proteomes" id="UP000828390"/>
    </source>
</evidence>
<protein>
    <submittedName>
        <fullName evidence="1">Uncharacterized protein</fullName>
    </submittedName>
</protein>
<reference evidence="1" key="2">
    <citation type="submission" date="2020-11" db="EMBL/GenBank/DDBJ databases">
        <authorList>
            <person name="McCartney M.A."/>
            <person name="Auch B."/>
            <person name="Kono T."/>
            <person name="Mallez S."/>
            <person name="Becker A."/>
            <person name="Gohl D.M."/>
            <person name="Silverstein K.A.T."/>
            <person name="Koren S."/>
            <person name="Bechman K.B."/>
            <person name="Herman A."/>
            <person name="Abrahante J.E."/>
            <person name="Garbe J."/>
        </authorList>
    </citation>
    <scope>NUCLEOTIDE SEQUENCE</scope>
    <source>
        <strain evidence="1">Duluth1</strain>
        <tissue evidence="1">Whole animal</tissue>
    </source>
</reference>
<dbReference type="EMBL" id="JAIWYP010000004">
    <property type="protein sequence ID" value="KAH3829858.1"/>
    <property type="molecule type" value="Genomic_DNA"/>
</dbReference>
<sequence>MLYEYEVRFPIKNDSLYSAVLPVGSQVEGSTTLGMASDTDMMYVSCYVKVILPDQSTEITEGGKGAALVVKDEICCSQCCILQLGPMDPEIKINFASNDDRFVETGHLFRDKQGRILVLNKPFLDVFTSDLKQPTVNVEQHGPAIRLSGSIQPGDFTLALHCPSLSEDCQVMFSQNNKL</sequence>
<organism evidence="1 2">
    <name type="scientific">Dreissena polymorpha</name>
    <name type="common">Zebra mussel</name>
    <name type="synonym">Mytilus polymorpha</name>
    <dbReference type="NCBI Taxonomy" id="45954"/>
    <lineage>
        <taxon>Eukaryota</taxon>
        <taxon>Metazoa</taxon>
        <taxon>Spiralia</taxon>
        <taxon>Lophotrochozoa</taxon>
        <taxon>Mollusca</taxon>
        <taxon>Bivalvia</taxon>
        <taxon>Autobranchia</taxon>
        <taxon>Heteroconchia</taxon>
        <taxon>Euheterodonta</taxon>
        <taxon>Imparidentia</taxon>
        <taxon>Neoheterodontei</taxon>
        <taxon>Myida</taxon>
        <taxon>Dreissenoidea</taxon>
        <taxon>Dreissenidae</taxon>
        <taxon>Dreissena</taxon>
    </lineage>
</organism>
<name>A0A9D4H9E7_DREPO</name>
<proteinExistence type="predicted"/>
<accession>A0A9D4H9E7</accession>
<comment type="caution">
    <text evidence="1">The sequence shown here is derived from an EMBL/GenBank/DDBJ whole genome shotgun (WGS) entry which is preliminary data.</text>
</comment>
<dbReference type="AlphaFoldDB" id="A0A9D4H9E7"/>
<dbReference type="Proteomes" id="UP000828390">
    <property type="component" value="Unassembled WGS sequence"/>
</dbReference>